<name>A0A1X7VT17_AMPQE</name>
<accession>A0A1X7VT17</accession>
<dbReference type="InParanoid" id="A0A1X7VT17"/>
<protein>
    <submittedName>
        <fullName evidence="1">Uncharacterized protein</fullName>
    </submittedName>
</protein>
<evidence type="ECO:0000313" key="1">
    <source>
        <dbReference type="EnsemblMetazoa" id="Aqu2.1.42558_001"/>
    </source>
</evidence>
<dbReference type="EnsemblMetazoa" id="Aqu2.1.42558_001">
    <property type="protein sequence ID" value="Aqu2.1.42558_001"/>
    <property type="gene ID" value="Aqu2.1.42558"/>
</dbReference>
<sequence>MTGDALKKTATLTPKP</sequence>
<dbReference type="AlphaFoldDB" id="A0A1X7VT17"/>
<organism evidence="1">
    <name type="scientific">Amphimedon queenslandica</name>
    <name type="common">Sponge</name>
    <dbReference type="NCBI Taxonomy" id="400682"/>
    <lineage>
        <taxon>Eukaryota</taxon>
        <taxon>Metazoa</taxon>
        <taxon>Porifera</taxon>
        <taxon>Demospongiae</taxon>
        <taxon>Heteroscleromorpha</taxon>
        <taxon>Haplosclerida</taxon>
        <taxon>Niphatidae</taxon>
        <taxon>Amphimedon</taxon>
    </lineage>
</organism>
<proteinExistence type="predicted"/>
<reference evidence="1" key="1">
    <citation type="submission" date="2017-05" db="UniProtKB">
        <authorList>
            <consortium name="EnsemblMetazoa"/>
        </authorList>
    </citation>
    <scope>IDENTIFICATION</scope>
</reference>